<dbReference type="OrthoDB" id="9761224at2"/>
<proteinExistence type="inferred from homology"/>
<dbReference type="PANTHER" id="PTHR30252">
    <property type="entry name" value="INNER MEMBRANE PEPTIDE TRANSPORTER"/>
    <property type="match status" value="1"/>
</dbReference>
<dbReference type="PANTHER" id="PTHR30252:SF2">
    <property type="entry name" value="PEPTIDE TRANSPORTER CSTA"/>
    <property type="match status" value="1"/>
</dbReference>
<gene>
    <name evidence="9" type="ORF">BJI46_02670</name>
</gene>
<feature type="transmembrane region" description="Helical" evidence="7">
    <location>
        <begin position="99"/>
        <end position="118"/>
    </location>
</feature>
<name>A0A1E7R934_9GAMM</name>
<organism evidence="9 10">
    <name type="scientific">Acinetobacter qingfengensis</name>
    <dbReference type="NCBI Taxonomy" id="1262585"/>
    <lineage>
        <taxon>Bacteria</taxon>
        <taxon>Pseudomonadati</taxon>
        <taxon>Pseudomonadota</taxon>
        <taxon>Gammaproteobacteria</taxon>
        <taxon>Moraxellales</taxon>
        <taxon>Moraxellaceae</taxon>
        <taxon>Acinetobacter</taxon>
    </lineage>
</organism>
<feature type="transmembrane region" description="Helical" evidence="7">
    <location>
        <begin position="227"/>
        <end position="247"/>
    </location>
</feature>
<evidence type="ECO:0000256" key="3">
    <source>
        <dbReference type="ARBA" id="ARBA00022475"/>
    </source>
</evidence>
<feature type="transmembrane region" description="Helical" evidence="7">
    <location>
        <begin position="547"/>
        <end position="572"/>
    </location>
</feature>
<feature type="transmembrane region" description="Helical" evidence="7">
    <location>
        <begin position="14"/>
        <end position="33"/>
    </location>
</feature>
<evidence type="ECO:0000259" key="8">
    <source>
        <dbReference type="Pfam" id="PF02554"/>
    </source>
</evidence>
<dbReference type="STRING" id="1262585.BJI46_02670"/>
<dbReference type="InterPro" id="IPR003706">
    <property type="entry name" value="CstA_N"/>
</dbReference>
<dbReference type="Pfam" id="PF02554">
    <property type="entry name" value="CstA"/>
    <property type="match status" value="1"/>
</dbReference>
<evidence type="ECO:0000256" key="2">
    <source>
        <dbReference type="ARBA" id="ARBA00007755"/>
    </source>
</evidence>
<sequence>MGEIKTRMSVKSKLLWSLITIIGAISFAVLAVSRGEHVNAVWLVLAAACIYSIAYRFYSLYISEKVFELNPRRLTPAHRLADGLDYVPTNKSVLFGHHFAAIAGAGPLVGPILAAQMGYLPGTIWLLVGVVLAGAVQDFLVLFISTRRDGRSLGEMAKQELGAFAGVIVMLGALGVMIIILAVLALVVVKALAHSPWGVFSIAATIPIAIFMGIYMRFIRPGKIAEVSIIGFVLMMLGIVYGGHIAADPYWGPFFTLSGTQLTWALVIYGFIASVLPVWLLLAPRDYLSTFLKIGVIVGLAIGIVVAMPMMKMPAVTHFIDGTGPVFSGSLFPFLFITIACGAISGFHALVSSGTTPKLVNNEADIRMIGYGGMLMESFVAIMAMICATVLEPGIYFAINAPSAVLGTTVESASEAVRQLGFVVTPEMLSVLAQEVGESSILSRTGGAPTFAIGMAHIISEIFNSRAMMSFWYHFAILFEALFILTAVDAGTRACRFMVQDTVGIVIPAIKNSKSFIGNLIGTAIAVAGWGFFVYQGVVDPLGGINSLWPLFGIGNQMLAAMALLLGTVILFKMKKEKYVWVTILPTIFLFVTCMTAGWQKIFHENPKIGFLAQADRFKNALANGELLAPAKTVAEMQTVILSNQINAVLCGFFMLVAIVMLFASITVIRRALANPNPTVNEAPAVYADESNINVTGVSKGD</sequence>
<evidence type="ECO:0000256" key="6">
    <source>
        <dbReference type="ARBA" id="ARBA00023136"/>
    </source>
</evidence>
<keyword evidence="10" id="KW-1185">Reference proteome</keyword>
<feature type="transmembrane region" description="Helical" evidence="7">
    <location>
        <begin position="516"/>
        <end position="535"/>
    </location>
</feature>
<evidence type="ECO:0000256" key="1">
    <source>
        <dbReference type="ARBA" id="ARBA00004651"/>
    </source>
</evidence>
<reference evidence="9 10" key="1">
    <citation type="submission" date="2016-09" db="EMBL/GenBank/DDBJ databases">
        <authorList>
            <person name="Capua I."/>
            <person name="De Benedictis P."/>
            <person name="Joannis T."/>
            <person name="Lombin L.H."/>
            <person name="Cattoli G."/>
        </authorList>
    </citation>
    <scope>NUCLEOTIDE SEQUENCE [LARGE SCALE GENOMIC DNA]</scope>
    <source>
        <strain evidence="9 10">ANC 4671</strain>
    </source>
</reference>
<evidence type="ECO:0000256" key="5">
    <source>
        <dbReference type="ARBA" id="ARBA00022989"/>
    </source>
</evidence>
<feature type="transmembrane region" description="Helical" evidence="7">
    <location>
        <begin position="579"/>
        <end position="599"/>
    </location>
</feature>
<keyword evidence="3" id="KW-1003">Cell membrane</keyword>
<evidence type="ECO:0000313" key="10">
    <source>
        <dbReference type="Proteomes" id="UP000185895"/>
    </source>
</evidence>
<protein>
    <submittedName>
        <fullName evidence="9">Carbon starvation protein A</fullName>
    </submittedName>
</protein>
<feature type="transmembrane region" description="Helical" evidence="7">
    <location>
        <begin position="164"/>
        <end position="189"/>
    </location>
</feature>
<feature type="transmembrane region" description="Helical" evidence="7">
    <location>
        <begin position="290"/>
        <end position="311"/>
    </location>
</feature>
<keyword evidence="5 7" id="KW-1133">Transmembrane helix</keyword>
<feature type="transmembrane region" description="Helical" evidence="7">
    <location>
        <begin position="331"/>
        <end position="351"/>
    </location>
</feature>
<comment type="caution">
    <text evidence="9">The sequence shown here is derived from an EMBL/GenBank/DDBJ whole genome shotgun (WGS) entry which is preliminary data.</text>
</comment>
<feature type="transmembrane region" description="Helical" evidence="7">
    <location>
        <begin position="646"/>
        <end position="669"/>
    </location>
</feature>
<dbReference type="AlphaFoldDB" id="A0A1E7R934"/>
<comment type="similarity">
    <text evidence="2">Belongs to the peptide transporter carbon starvation (CstA) (TC 2.A.114) family.</text>
</comment>
<feature type="transmembrane region" description="Helical" evidence="7">
    <location>
        <begin position="471"/>
        <end position="488"/>
    </location>
</feature>
<feature type="transmembrane region" description="Helical" evidence="7">
    <location>
        <begin position="195"/>
        <end position="215"/>
    </location>
</feature>
<accession>A0A1E7R934</accession>
<keyword evidence="4 7" id="KW-0812">Transmembrane</keyword>
<dbReference type="GO" id="GO:0005886">
    <property type="term" value="C:plasma membrane"/>
    <property type="evidence" value="ECO:0007669"/>
    <property type="project" value="UniProtKB-SubCell"/>
</dbReference>
<dbReference type="InterPro" id="IPR051605">
    <property type="entry name" value="CstA"/>
</dbReference>
<dbReference type="RefSeq" id="WP_070069873.1">
    <property type="nucleotide sequence ID" value="NZ_MKKK01000023.1"/>
</dbReference>
<dbReference type="Proteomes" id="UP000185895">
    <property type="component" value="Unassembled WGS sequence"/>
</dbReference>
<dbReference type="GO" id="GO:0009267">
    <property type="term" value="P:cellular response to starvation"/>
    <property type="evidence" value="ECO:0007669"/>
    <property type="project" value="InterPro"/>
</dbReference>
<feature type="transmembrane region" description="Helical" evidence="7">
    <location>
        <begin position="371"/>
        <end position="391"/>
    </location>
</feature>
<feature type="transmembrane region" description="Helical" evidence="7">
    <location>
        <begin position="39"/>
        <end position="58"/>
    </location>
</feature>
<evidence type="ECO:0000256" key="4">
    <source>
        <dbReference type="ARBA" id="ARBA00022692"/>
    </source>
</evidence>
<keyword evidence="6 7" id="KW-0472">Membrane</keyword>
<feature type="transmembrane region" description="Helical" evidence="7">
    <location>
        <begin position="262"/>
        <end position="283"/>
    </location>
</feature>
<dbReference type="EMBL" id="MKKK01000023">
    <property type="protein sequence ID" value="OEY95838.1"/>
    <property type="molecule type" value="Genomic_DNA"/>
</dbReference>
<evidence type="ECO:0000313" key="9">
    <source>
        <dbReference type="EMBL" id="OEY95838.1"/>
    </source>
</evidence>
<feature type="transmembrane region" description="Helical" evidence="7">
    <location>
        <begin position="124"/>
        <end position="144"/>
    </location>
</feature>
<comment type="subcellular location">
    <subcellularLocation>
        <location evidence="1">Cell membrane</location>
        <topology evidence="1">Multi-pass membrane protein</topology>
    </subcellularLocation>
</comment>
<evidence type="ECO:0000256" key="7">
    <source>
        <dbReference type="SAM" id="Phobius"/>
    </source>
</evidence>
<feature type="domain" description="CstA N-terminal" evidence="8">
    <location>
        <begin position="39"/>
        <end position="597"/>
    </location>
</feature>